<feature type="transmembrane region" description="Helical" evidence="7">
    <location>
        <begin position="615"/>
        <end position="633"/>
    </location>
</feature>
<sequence>MAFRKRTLEQELQEALLRGSMRKAFGRFDLLMLGLGITVASGYAQLSGYAAQQYAGPAVIVSYVFSGVAAVVAACCFAELSQEFPVAGGAFSYVMATFGELAAFITLGGLLLEYVLGMAAVARGFSRQLARLCNLDPQQFVINIGGEYSPHFIDIMAAGIVLLMSVLLSLGVRESAWFISGVTVFKLVLLVVVSIVGYVQGTWDNAEPFIDPNFGADGIFLGAAVLYFTYVGFDAISNAAEETRDVKHMPWAIVGTPLAAMVMYVMLAFALVMITYPNPRAALPWNPSLGRDGPGQGLPFGPYPGVSFPALDTCNGPQLTFTIAFVELQGLKYMQYILAVATLMGIVTALTVGLFSASRIVMSAARDWLLPPFLAIISPRTQTPLVAQMVLGVIIAALAMTIETEMATAMVSFGTLVALWLVCNAQMFRRYWPGVQMRFTQYGGVEAVAGGELDSWALGRRLSVQARKLLFGVHMLAVNGISIALGAYYAASTDPMSNVKSAKDWAHFVDNNYPGGAKNCTPIVNYALLADLDGCPQEVLDTDPESCTRLGHTSLACLYIVLAWFLVTLSFQACCPLEHKPAGWHVPWWMMPWLPSTAIGMCIFCVGALPSNEYWKIGVFFGGLLVFFLLFSLPMSYIKHNRVDFVNAEELKVVELRFINGEWRPARIAEMHPAASVTTSIGVHASQALNGSAASLGVRPSYPYSMELKGSGVLPAAAVARAVTDSAAGSIAGRLHSGRSPRSPTAAPTAERLSRMSPAQQQRSRRSLQLPPLPPTQEEGPTK</sequence>
<keyword evidence="9" id="KW-1185">Reference proteome</keyword>
<proteinExistence type="inferred from homology"/>
<protein>
    <recommendedName>
        <fullName evidence="10">Cationic amino acid transporter</fullName>
    </recommendedName>
</protein>
<keyword evidence="3 7" id="KW-0812">Transmembrane</keyword>
<dbReference type="EMBL" id="JADXDR010000083">
    <property type="protein sequence ID" value="KAI7840220.1"/>
    <property type="molecule type" value="Genomic_DNA"/>
</dbReference>
<feature type="transmembrane region" description="Helical" evidence="7">
    <location>
        <begin position="251"/>
        <end position="276"/>
    </location>
</feature>
<evidence type="ECO:0000256" key="6">
    <source>
        <dbReference type="SAM" id="MobiDB-lite"/>
    </source>
</evidence>
<feature type="compositionally biased region" description="Low complexity" evidence="6">
    <location>
        <begin position="755"/>
        <end position="770"/>
    </location>
</feature>
<keyword evidence="5 7" id="KW-0472">Membrane</keyword>
<organism evidence="8 9">
    <name type="scientific">Chlorella ohadii</name>
    <dbReference type="NCBI Taxonomy" id="2649997"/>
    <lineage>
        <taxon>Eukaryota</taxon>
        <taxon>Viridiplantae</taxon>
        <taxon>Chlorophyta</taxon>
        <taxon>core chlorophytes</taxon>
        <taxon>Trebouxiophyceae</taxon>
        <taxon>Chlorellales</taxon>
        <taxon>Chlorellaceae</taxon>
        <taxon>Chlorella clade</taxon>
        <taxon>Chlorella</taxon>
    </lineage>
</organism>
<dbReference type="PANTHER" id="PTHR43243:SF41">
    <property type="entry name" value="CATIONIC AMINO ACID TRANSPORTER 7, CHLOROPLASTIC"/>
    <property type="match status" value="1"/>
</dbReference>
<evidence type="ECO:0008006" key="10">
    <source>
        <dbReference type="Google" id="ProtNLM"/>
    </source>
</evidence>
<reference evidence="8" key="1">
    <citation type="submission" date="2020-11" db="EMBL/GenBank/DDBJ databases">
        <title>Chlorella ohadii genome sequencing and assembly.</title>
        <authorList>
            <person name="Murik O."/>
            <person name="Treves H."/>
            <person name="Kedem I."/>
            <person name="Shotland Y."/>
            <person name="Kaplan A."/>
        </authorList>
    </citation>
    <scope>NUCLEOTIDE SEQUENCE</scope>
    <source>
        <strain evidence="8">1</strain>
    </source>
</reference>
<dbReference type="AlphaFoldDB" id="A0AAD5DLX3"/>
<evidence type="ECO:0000313" key="8">
    <source>
        <dbReference type="EMBL" id="KAI7840220.1"/>
    </source>
</evidence>
<keyword evidence="4 7" id="KW-1133">Transmembrane helix</keyword>
<evidence type="ECO:0000256" key="4">
    <source>
        <dbReference type="ARBA" id="ARBA00022989"/>
    </source>
</evidence>
<feature type="transmembrane region" description="Helical" evidence="7">
    <location>
        <begin position="219"/>
        <end position="239"/>
    </location>
</feature>
<feature type="transmembrane region" description="Helical" evidence="7">
    <location>
        <begin position="152"/>
        <end position="170"/>
    </location>
</feature>
<feature type="transmembrane region" description="Helical" evidence="7">
    <location>
        <begin position="28"/>
        <end position="46"/>
    </location>
</feature>
<feature type="transmembrane region" description="Helical" evidence="7">
    <location>
        <begin position="586"/>
        <end position="609"/>
    </location>
</feature>
<dbReference type="GO" id="GO:0015171">
    <property type="term" value="F:amino acid transmembrane transporter activity"/>
    <property type="evidence" value="ECO:0007669"/>
    <property type="project" value="TreeGrafter"/>
</dbReference>
<comment type="caution">
    <text evidence="8">The sequence shown here is derived from an EMBL/GenBank/DDBJ whole genome shotgun (WGS) entry which is preliminary data.</text>
</comment>
<accession>A0AAD5DLX3</accession>
<name>A0AAD5DLX3_9CHLO</name>
<gene>
    <name evidence="8" type="ORF">COHA_006002</name>
</gene>
<dbReference type="InterPro" id="IPR002293">
    <property type="entry name" value="AA/rel_permease1"/>
</dbReference>
<dbReference type="GO" id="GO:0005886">
    <property type="term" value="C:plasma membrane"/>
    <property type="evidence" value="ECO:0007669"/>
    <property type="project" value="TreeGrafter"/>
</dbReference>
<evidence type="ECO:0000256" key="2">
    <source>
        <dbReference type="ARBA" id="ARBA00008572"/>
    </source>
</evidence>
<dbReference type="Pfam" id="PF13520">
    <property type="entry name" value="AA_permease_2"/>
    <property type="match status" value="1"/>
</dbReference>
<feature type="transmembrane region" description="Helical" evidence="7">
    <location>
        <begin position="90"/>
        <end position="112"/>
    </location>
</feature>
<feature type="transmembrane region" description="Helical" evidence="7">
    <location>
        <begin position="469"/>
        <end position="491"/>
    </location>
</feature>
<dbReference type="PANTHER" id="PTHR43243">
    <property type="entry name" value="INNER MEMBRANE TRANSPORTER YGJI-RELATED"/>
    <property type="match status" value="1"/>
</dbReference>
<comment type="subcellular location">
    <subcellularLocation>
        <location evidence="1">Membrane</location>
        <topology evidence="1">Multi-pass membrane protein</topology>
    </subcellularLocation>
</comment>
<evidence type="ECO:0000256" key="5">
    <source>
        <dbReference type="ARBA" id="ARBA00023136"/>
    </source>
</evidence>
<evidence type="ECO:0000256" key="1">
    <source>
        <dbReference type="ARBA" id="ARBA00004141"/>
    </source>
</evidence>
<feature type="transmembrane region" description="Helical" evidence="7">
    <location>
        <begin position="177"/>
        <end position="199"/>
    </location>
</feature>
<dbReference type="Proteomes" id="UP001205105">
    <property type="component" value="Unassembled WGS sequence"/>
</dbReference>
<feature type="region of interest" description="Disordered" evidence="6">
    <location>
        <begin position="732"/>
        <end position="783"/>
    </location>
</feature>
<feature type="transmembrane region" description="Helical" evidence="7">
    <location>
        <begin position="58"/>
        <end position="78"/>
    </location>
</feature>
<feature type="transmembrane region" description="Helical" evidence="7">
    <location>
        <begin position="336"/>
        <end position="362"/>
    </location>
</feature>
<comment type="similarity">
    <text evidence="2">Belongs to the amino acid-polyamine-organocation (APC) superfamily. Cationic amino acid transporter (CAT) (TC 2.A.3.3) family.</text>
</comment>
<evidence type="ECO:0000256" key="7">
    <source>
        <dbReference type="SAM" id="Phobius"/>
    </source>
</evidence>
<dbReference type="Gene3D" id="1.20.1740.10">
    <property type="entry name" value="Amino acid/polyamine transporter I"/>
    <property type="match status" value="1"/>
</dbReference>
<feature type="transmembrane region" description="Helical" evidence="7">
    <location>
        <begin position="383"/>
        <end position="402"/>
    </location>
</feature>
<feature type="transmembrane region" description="Helical" evidence="7">
    <location>
        <begin position="408"/>
        <end position="428"/>
    </location>
</feature>
<evidence type="ECO:0000256" key="3">
    <source>
        <dbReference type="ARBA" id="ARBA00022692"/>
    </source>
</evidence>
<evidence type="ECO:0000313" key="9">
    <source>
        <dbReference type="Proteomes" id="UP001205105"/>
    </source>
</evidence>